<dbReference type="Gene3D" id="2.30.42.10">
    <property type="match status" value="1"/>
</dbReference>
<keyword evidence="2" id="KW-0378">Hydrolase</keyword>
<evidence type="ECO:0000256" key="3">
    <source>
        <dbReference type="SAM" id="SignalP"/>
    </source>
</evidence>
<feature type="chain" id="PRO_5012485037" evidence="3">
    <location>
        <begin position="33"/>
        <end position="348"/>
    </location>
</feature>
<dbReference type="GO" id="GO:0004252">
    <property type="term" value="F:serine-type endopeptidase activity"/>
    <property type="evidence" value="ECO:0007669"/>
    <property type="project" value="InterPro"/>
</dbReference>
<keyword evidence="1 5" id="KW-0645">Protease</keyword>
<dbReference type="Pfam" id="PF13365">
    <property type="entry name" value="Trypsin_2"/>
    <property type="match status" value="1"/>
</dbReference>
<dbReference type="PANTHER" id="PTHR43343">
    <property type="entry name" value="PEPTIDASE S12"/>
    <property type="match status" value="1"/>
</dbReference>
<gene>
    <name evidence="5" type="ORF">AWC18_11765</name>
</gene>
<evidence type="ECO:0000313" key="5">
    <source>
        <dbReference type="EMBL" id="ORW20356.1"/>
    </source>
</evidence>
<evidence type="ECO:0000259" key="4">
    <source>
        <dbReference type="PROSITE" id="PS50106"/>
    </source>
</evidence>
<protein>
    <submittedName>
        <fullName evidence="5">Serine protease</fullName>
    </submittedName>
</protein>
<dbReference type="InterPro" id="IPR001478">
    <property type="entry name" value="PDZ"/>
</dbReference>
<reference evidence="5 6" key="1">
    <citation type="submission" date="2016-01" db="EMBL/GenBank/DDBJ databases">
        <title>The new phylogeny of the genus Mycobacterium.</title>
        <authorList>
            <person name="Tarcisio F."/>
            <person name="Conor M."/>
            <person name="Antonella G."/>
            <person name="Elisabetta G."/>
            <person name="Giulia F.S."/>
            <person name="Sara T."/>
            <person name="Anna F."/>
            <person name="Clotilde B."/>
            <person name="Roberto B."/>
            <person name="Veronica D.S."/>
            <person name="Fabio R."/>
            <person name="Monica P."/>
            <person name="Olivier J."/>
            <person name="Enrico T."/>
            <person name="Nicola S."/>
        </authorList>
    </citation>
    <scope>NUCLEOTIDE SEQUENCE [LARGE SCALE GENOMIC DNA]</scope>
    <source>
        <strain evidence="5 6">DSM 44164</strain>
    </source>
</reference>
<comment type="caution">
    <text evidence="5">The sequence shown here is derived from an EMBL/GenBank/DDBJ whole genome shotgun (WGS) entry which is preliminary data.</text>
</comment>
<keyword evidence="6" id="KW-1185">Reference proteome</keyword>
<evidence type="ECO:0000256" key="2">
    <source>
        <dbReference type="ARBA" id="ARBA00022801"/>
    </source>
</evidence>
<dbReference type="SMART" id="SM00228">
    <property type="entry name" value="PDZ"/>
    <property type="match status" value="1"/>
</dbReference>
<dbReference type="PRINTS" id="PR00834">
    <property type="entry name" value="PROTEASES2C"/>
</dbReference>
<feature type="domain" description="PDZ" evidence="4">
    <location>
        <begin position="259"/>
        <end position="309"/>
    </location>
</feature>
<name>A0A1X1ZAM5_MYCNO</name>
<sequence length="348" mass="34635">MSRAHRPGQRRLLSVMTAAIATAGLVAAPAQASPTLPLIPLDHAAVVAQVSPAVVNIDAQMDYQSAVGAGTGIVLDPSGVVLTNNHVVAGATGLTAVSVANGQSYAVDVLGFDRSHDVAVLQLRGAQGLPAAIIGDSSQVAIGDPVVAMGNAGGHGGMPSVAPGRVIGLNQTVSAADELTGSTETLTNMIKADTAIRPGDSGGPMVNAAGQVIGMNTAASDSYKFAQPGGEGYAIPINRAMAIADQIRSGIPSPTVHIGETAFLGVGVVDSNGTARVAQVLDGTPAAATGIARDDIITSVNGLPVNSATDLTGELDQHHPGDEVTLTWRNPGGGEQTATVTLVPGPVG</sequence>
<dbReference type="Pfam" id="PF13180">
    <property type="entry name" value="PDZ_2"/>
    <property type="match status" value="1"/>
</dbReference>
<proteinExistence type="predicted"/>
<dbReference type="InterPro" id="IPR051201">
    <property type="entry name" value="Chloro_Bact_Ser_Proteases"/>
</dbReference>
<feature type="signal peptide" evidence="3">
    <location>
        <begin position="1"/>
        <end position="32"/>
    </location>
</feature>
<accession>A0A1X1ZAM5</accession>
<organism evidence="5 6">
    <name type="scientific">Mycolicibacter nonchromogenicus</name>
    <name type="common">Mycobacterium nonchromogenicum</name>
    <dbReference type="NCBI Taxonomy" id="1782"/>
    <lineage>
        <taxon>Bacteria</taxon>
        <taxon>Bacillati</taxon>
        <taxon>Actinomycetota</taxon>
        <taxon>Actinomycetes</taxon>
        <taxon>Mycobacteriales</taxon>
        <taxon>Mycobacteriaceae</taxon>
        <taxon>Mycolicibacter</taxon>
    </lineage>
</organism>
<dbReference type="PROSITE" id="PS50106">
    <property type="entry name" value="PDZ"/>
    <property type="match status" value="1"/>
</dbReference>
<dbReference type="SUPFAM" id="SSF50494">
    <property type="entry name" value="Trypsin-like serine proteases"/>
    <property type="match status" value="1"/>
</dbReference>
<dbReference type="EMBL" id="LQPI01000044">
    <property type="protein sequence ID" value="ORW20356.1"/>
    <property type="molecule type" value="Genomic_DNA"/>
</dbReference>
<dbReference type="Gene3D" id="2.40.10.120">
    <property type="match status" value="1"/>
</dbReference>
<dbReference type="RefSeq" id="WP_085138842.1">
    <property type="nucleotide sequence ID" value="NZ_LQPI01000044.1"/>
</dbReference>
<dbReference type="PROSITE" id="PS51318">
    <property type="entry name" value="TAT"/>
    <property type="match status" value="1"/>
</dbReference>
<dbReference type="InterPro" id="IPR009003">
    <property type="entry name" value="Peptidase_S1_PA"/>
</dbReference>
<dbReference type="GO" id="GO:0006508">
    <property type="term" value="P:proteolysis"/>
    <property type="evidence" value="ECO:0007669"/>
    <property type="project" value="UniProtKB-KW"/>
</dbReference>
<dbReference type="InterPro" id="IPR006311">
    <property type="entry name" value="TAT_signal"/>
</dbReference>
<evidence type="ECO:0000313" key="6">
    <source>
        <dbReference type="Proteomes" id="UP000193108"/>
    </source>
</evidence>
<dbReference type="SUPFAM" id="SSF50156">
    <property type="entry name" value="PDZ domain-like"/>
    <property type="match status" value="1"/>
</dbReference>
<keyword evidence="3" id="KW-0732">Signal</keyword>
<dbReference type="AlphaFoldDB" id="A0A1X1ZAM5"/>
<dbReference type="PANTHER" id="PTHR43343:SF3">
    <property type="entry name" value="PROTEASE DO-LIKE 8, CHLOROPLASTIC"/>
    <property type="match status" value="1"/>
</dbReference>
<evidence type="ECO:0000256" key="1">
    <source>
        <dbReference type="ARBA" id="ARBA00022670"/>
    </source>
</evidence>
<dbReference type="InterPro" id="IPR036034">
    <property type="entry name" value="PDZ_sf"/>
</dbReference>
<dbReference type="STRING" id="1782.AWC18_11765"/>
<dbReference type="Proteomes" id="UP000193108">
    <property type="component" value="Unassembled WGS sequence"/>
</dbReference>
<dbReference type="InterPro" id="IPR001940">
    <property type="entry name" value="Peptidase_S1C"/>
</dbReference>